<protein>
    <submittedName>
        <fullName evidence="1">Predicted protein</fullName>
    </submittedName>
</protein>
<proteinExistence type="evidence at transcript level"/>
<name>F2EBP0_HORVV</name>
<evidence type="ECO:0000313" key="1">
    <source>
        <dbReference type="EMBL" id="BAK04762.1"/>
    </source>
</evidence>
<reference evidence="1" key="1">
    <citation type="journal article" date="2011" name="Plant Physiol.">
        <title>Comprehensive sequence analysis of 24,783 barley full-length cDNAs derived from 12 clone libraries.</title>
        <authorList>
            <person name="Matsumoto T."/>
            <person name="Tanaka T."/>
            <person name="Sakai H."/>
            <person name="Amano N."/>
            <person name="Kanamori H."/>
            <person name="Kurita K."/>
            <person name="Kikuta A."/>
            <person name="Kamiya K."/>
            <person name="Yamamoto M."/>
            <person name="Ikawa H."/>
            <person name="Fujii N."/>
            <person name="Hori K."/>
            <person name="Itoh T."/>
            <person name="Sato K."/>
        </authorList>
    </citation>
    <scope>NUCLEOTIDE SEQUENCE</scope>
    <source>
        <tissue evidence="1">Seed</tissue>
    </source>
</reference>
<dbReference type="AlphaFoldDB" id="F2EBP0"/>
<accession>F2EBP0</accession>
<organism evidence="1">
    <name type="scientific">Hordeum vulgare subsp. vulgare</name>
    <name type="common">Domesticated barley</name>
    <dbReference type="NCBI Taxonomy" id="112509"/>
    <lineage>
        <taxon>Eukaryota</taxon>
        <taxon>Viridiplantae</taxon>
        <taxon>Streptophyta</taxon>
        <taxon>Embryophyta</taxon>
        <taxon>Tracheophyta</taxon>
        <taxon>Spermatophyta</taxon>
        <taxon>Magnoliopsida</taxon>
        <taxon>Liliopsida</taxon>
        <taxon>Poales</taxon>
        <taxon>Poaceae</taxon>
        <taxon>BOP clade</taxon>
        <taxon>Pooideae</taxon>
        <taxon>Triticodae</taxon>
        <taxon>Triticeae</taxon>
        <taxon>Hordeinae</taxon>
        <taxon>Hordeum</taxon>
    </lineage>
</organism>
<dbReference type="EMBL" id="AK373565">
    <property type="protein sequence ID" value="BAK04762.1"/>
    <property type="molecule type" value="mRNA"/>
</dbReference>
<sequence length="51" mass="5411">MDAVSSPERVHSLSATGGALCYQKSPSGSTLFLSLRAGGRRRTRQVASTCR</sequence>